<comment type="similarity">
    <text evidence="2">Belongs to the FKBP-type PPIase family.</text>
</comment>
<proteinExistence type="inferred from homology"/>
<evidence type="ECO:0000256" key="6">
    <source>
        <dbReference type="PROSITE-ProRule" id="PRU00277"/>
    </source>
</evidence>
<evidence type="ECO:0000256" key="2">
    <source>
        <dbReference type="ARBA" id="ARBA00006577"/>
    </source>
</evidence>
<dbReference type="InterPro" id="IPR046357">
    <property type="entry name" value="PPIase_dom_sf"/>
</dbReference>
<evidence type="ECO:0000256" key="1">
    <source>
        <dbReference type="ARBA" id="ARBA00000971"/>
    </source>
</evidence>
<evidence type="ECO:0000256" key="4">
    <source>
        <dbReference type="ARBA" id="ARBA00023110"/>
    </source>
</evidence>
<keyword evidence="5 6" id="KW-0413">Isomerase</keyword>
<organism evidence="10 11">
    <name type="scientific">Alloscardovia macacae</name>
    <dbReference type="NCBI Taxonomy" id="1160091"/>
    <lineage>
        <taxon>Bacteria</taxon>
        <taxon>Bacillati</taxon>
        <taxon>Actinomycetota</taxon>
        <taxon>Actinomycetes</taxon>
        <taxon>Bifidobacteriales</taxon>
        <taxon>Bifidobacteriaceae</taxon>
        <taxon>Alloscardovia</taxon>
    </lineage>
</organism>
<protein>
    <recommendedName>
        <fullName evidence="3 6">peptidylprolyl isomerase</fullName>
        <ecNumber evidence="3 6">5.2.1.8</ecNumber>
    </recommendedName>
</protein>
<sequence>MHIPRTLARTAGALLMSTALVFTTAACGSSSSSSSSSSANDITFTQMTGLKAEGTLGQKPTITFTTPFKVTNNSYEMLQTGDGAELKDGQKLCIQQIVLDPKTGKEVSSTWETAANCTTTLSEKNLQPAFYKLFKSMKVNSTVAIGVTSEGSKSSTSSSQSSSSSSSNSSNSENEVTAYIMGLTIVSAKTIPTRADGKAVDGIDSSLPKITLAKDGEPNIDATDLKDYKSDGQLKVQTLLQGTGADVTEKSTVTVQYKGWVLGGDASKPFDSSWSRGSSATFSLQQVVKGWTQGLTGQKVGSQVLLIIPPDLGYGSTAQNNIPANSTLVFVVDILDAQ</sequence>
<name>A0A1Y2T0H6_9BIFI</name>
<evidence type="ECO:0000256" key="3">
    <source>
        <dbReference type="ARBA" id="ARBA00013194"/>
    </source>
</evidence>
<evidence type="ECO:0000313" key="11">
    <source>
        <dbReference type="Proteomes" id="UP000243540"/>
    </source>
</evidence>
<dbReference type="GO" id="GO:0003755">
    <property type="term" value="F:peptidyl-prolyl cis-trans isomerase activity"/>
    <property type="evidence" value="ECO:0007669"/>
    <property type="project" value="UniProtKB-KW"/>
</dbReference>
<evidence type="ECO:0000259" key="9">
    <source>
        <dbReference type="PROSITE" id="PS50059"/>
    </source>
</evidence>
<feature type="compositionally biased region" description="Low complexity" evidence="7">
    <location>
        <begin position="149"/>
        <end position="173"/>
    </location>
</feature>
<comment type="caution">
    <text evidence="10">The sequence shown here is derived from an EMBL/GenBank/DDBJ whole genome shotgun (WGS) entry which is preliminary data.</text>
</comment>
<evidence type="ECO:0000256" key="7">
    <source>
        <dbReference type="SAM" id="MobiDB-lite"/>
    </source>
</evidence>
<dbReference type="OrthoDB" id="25996at2"/>
<dbReference type="PANTHER" id="PTHR43811:SF19">
    <property type="entry name" value="39 KDA FK506-BINDING NUCLEAR PROTEIN"/>
    <property type="match status" value="1"/>
</dbReference>
<dbReference type="Proteomes" id="UP000243540">
    <property type="component" value="Unassembled WGS sequence"/>
</dbReference>
<dbReference type="EMBL" id="NEKC01000009">
    <property type="protein sequence ID" value="OTA29042.1"/>
    <property type="molecule type" value="Genomic_DNA"/>
</dbReference>
<dbReference type="Gene3D" id="3.10.50.40">
    <property type="match status" value="1"/>
</dbReference>
<reference evidence="10 11" key="1">
    <citation type="submission" date="2017-04" db="EMBL/GenBank/DDBJ databases">
        <title>Draft genome sequences of Alloscardovia macacae UMA81211 and UMA81212 isolated from the feces of a rhesus macaque (Macaca mulatta).</title>
        <authorList>
            <person name="Albert K."/>
            <person name="Sela D.A."/>
        </authorList>
    </citation>
    <scope>NUCLEOTIDE SEQUENCE [LARGE SCALE GENOMIC DNA]</scope>
    <source>
        <strain evidence="10 11">UMA81212</strain>
    </source>
</reference>
<dbReference type="InterPro" id="IPR001179">
    <property type="entry name" value="PPIase_FKBP_dom"/>
</dbReference>
<accession>A0A1Y2T0H6</accession>
<evidence type="ECO:0000256" key="5">
    <source>
        <dbReference type="ARBA" id="ARBA00023235"/>
    </source>
</evidence>
<comment type="catalytic activity">
    <reaction evidence="1 6">
        <text>[protein]-peptidylproline (omega=180) = [protein]-peptidylproline (omega=0)</text>
        <dbReference type="Rhea" id="RHEA:16237"/>
        <dbReference type="Rhea" id="RHEA-COMP:10747"/>
        <dbReference type="Rhea" id="RHEA-COMP:10748"/>
        <dbReference type="ChEBI" id="CHEBI:83833"/>
        <dbReference type="ChEBI" id="CHEBI:83834"/>
        <dbReference type="EC" id="5.2.1.8"/>
    </reaction>
</comment>
<feature type="region of interest" description="Disordered" evidence="7">
    <location>
        <begin position="148"/>
        <end position="173"/>
    </location>
</feature>
<evidence type="ECO:0000256" key="8">
    <source>
        <dbReference type="SAM" id="SignalP"/>
    </source>
</evidence>
<evidence type="ECO:0000313" key="10">
    <source>
        <dbReference type="EMBL" id="OTA29042.1"/>
    </source>
</evidence>
<dbReference type="PROSITE" id="PS51257">
    <property type="entry name" value="PROKAR_LIPOPROTEIN"/>
    <property type="match status" value="1"/>
</dbReference>
<dbReference type="PROSITE" id="PS50059">
    <property type="entry name" value="FKBP_PPIASE"/>
    <property type="match status" value="1"/>
</dbReference>
<keyword evidence="8" id="KW-0732">Signal</keyword>
<feature type="domain" description="PPIase FKBP-type" evidence="9">
    <location>
        <begin position="250"/>
        <end position="338"/>
    </location>
</feature>
<feature type="signal peptide" evidence="8">
    <location>
        <begin position="1"/>
        <end position="28"/>
    </location>
</feature>
<keyword evidence="4 6" id="KW-0697">Rotamase</keyword>
<feature type="chain" id="PRO_5030037805" description="peptidylprolyl isomerase" evidence="8">
    <location>
        <begin position="29"/>
        <end position="338"/>
    </location>
</feature>
<dbReference type="Pfam" id="PF00254">
    <property type="entry name" value="FKBP_C"/>
    <property type="match status" value="1"/>
</dbReference>
<dbReference type="PANTHER" id="PTHR43811">
    <property type="entry name" value="FKBP-TYPE PEPTIDYL-PROLYL CIS-TRANS ISOMERASE FKPA"/>
    <property type="match status" value="1"/>
</dbReference>
<dbReference type="AlphaFoldDB" id="A0A1Y2T0H6"/>
<dbReference type="RefSeq" id="WP_086106745.1">
    <property type="nucleotide sequence ID" value="NZ_NEKB01000008.1"/>
</dbReference>
<dbReference type="EC" id="5.2.1.8" evidence="3 6"/>
<gene>
    <name evidence="10" type="ORF">B9T39_05135</name>
</gene>
<dbReference type="STRING" id="1160091.B9T39_05135"/>
<dbReference type="SUPFAM" id="SSF54534">
    <property type="entry name" value="FKBP-like"/>
    <property type="match status" value="1"/>
</dbReference>